<dbReference type="AlphaFoldDB" id="A0A1V6VBI7"/>
<feature type="non-terminal residue" evidence="1">
    <location>
        <position position="1"/>
    </location>
</feature>
<keyword evidence="3" id="KW-1185">Reference proteome</keyword>
<sequence length="35" mass="3555">AAEAVPIPADVAGGCRAQRGAGAWHEGTQTSLSRY</sequence>
<name>A0A1V6VBI7_PENNA</name>
<gene>
    <name evidence="2" type="ORF">PENNAL_c0117G00482</name>
    <name evidence="1" type="ORF">PENNAL_c0593G07533</name>
</gene>
<evidence type="ECO:0000313" key="3">
    <source>
        <dbReference type="Proteomes" id="UP000191691"/>
    </source>
</evidence>
<dbReference type="EMBL" id="MOOB01000593">
    <property type="protein sequence ID" value="OQE48037.1"/>
    <property type="molecule type" value="Genomic_DNA"/>
</dbReference>
<reference evidence="3" key="2">
    <citation type="journal article" date="2017" name="Nat. Microbiol.">
        <title>Global analysis of biosynthetic gene clusters reveals vast potential of secondary metabolite production in Penicillium species.</title>
        <authorList>
            <person name="Nielsen J.C."/>
            <person name="Grijseels S."/>
            <person name="Prigent S."/>
            <person name="Ji B."/>
            <person name="Dainat J."/>
            <person name="Nielsen K.F."/>
            <person name="Frisvad J.C."/>
            <person name="Workman M."/>
            <person name="Nielsen J."/>
        </authorList>
    </citation>
    <scope>NUCLEOTIDE SEQUENCE [LARGE SCALE GENOMIC DNA]</scope>
    <source>
        <strain evidence="3">IBT 13039</strain>
    </source>
</reference>
<protein>
    <submittedName>
        <fullName evidence="1">Uncharacterized protein</fullName>
    </submittedName>
</protein>
<accession>A0A1V6VBI7</accession>
<organism evidence="1 3">
    <name type="scientific">Penicillium nalgiovense</name>
    <dbReference type="NCBI Taxonomy" id="60175"/>
    <lineage>
        <taxon>Eukaryota</taxon>
        <taxon>Fungi</taxon>
        <taxon>Dikarya</taxon>
        <taxon>Ascomycota</taxon>
        <taxon>Pezizomycotina</taxon>
        <taxon>Eurotiomycetes</taxon>
        <taxon>Eurotiomycetidae</taxon>
        <taxon>Eurotiales</taxon>
        <taxon>Aspergillaceae</taxon>
        <taxon>Penicillium</taxon>
    </lineage>
</organism>
<comment type="caution">
    <text evidence="1">The sequence shown here is derived from an EMBL/GenBank/DDBJ whole genome shotgun (WGS) entry which is preliminary data.</text>
</comment>
<proteinExistence type="predicted"/>
<dbReference type="EMBL" id="MOOB01000117">
    <property type="protein sequence ID" value="OQE70404.1"/>
    <property type="molecule type" value="Genomic_DNA"/>
</dbReference>
<dbReference type="Proteomes" id="UP000191691">
    <property type="component" value="Unassembled WGS sequence"/>
</dbReference>
<evidence type="ECO:0000313" key="1">
    <source>
        <dbReference type="EMBL" id="OQE48037.1"/>
    </source>
</evidence>
<reference evidence="1" key="1">
    <citation type="submission" date="2016-10" db="EMBL/GenBank/DDBJ databases">
        <title>Uncovering the secondary metabolism of Penicillium species provides insights into the evolution of 6-MSA pathways.</title>
        <authorList>
            <person name="Nielsen J.C."/>
            <person name="Nielsen J."/>
        </authorList>
    </citation>
    <scope>NUCLEOTIDE SEQUENCE [LARGE SCALE GENOMIC DNA]</scope>
    <source>
        <strain evidence="1">IBT 13039</strain>
    </source>
</reference>
<evidence type="ECO:0000313" key="2">
    <source>
        <dbReference type="EMBL" id="OQE70404.1"/>
    </source>
</evidence>